<dbReference type="Pfam" id="PF06722">
    <property type="entry name" value="EryCIII-like_C"/>
    <property type="match status" value="1"/>
</dbReference>
<gene>
    <name evidence="6" type="ORF">GCM10010358_37620</name>
</gene>
<dbReference type="InterPro" id="IPR048284">
    <property type="entry name" value="EryCIII-like_N"/>
</dbReference>
<dbReference type="PANTHER" id="PTHR48050:SF13">
    <property type="entry name" value="STEROL 3-BETA-GLUCOSYLTRANSFERASE UGT80A2"/>
    <property type="match status" value="1"/>
</dbReference>
<evidence type="ECO:0000259" key="4">
    <source>
        <dbReference type="Pfam" id="PF06722"/>
    </source>
</evidence>
<keyword evidence="3 6" id="KW-0808">Transferase</keyword>
<dbReference type="Pfam" id="PF21036">
    <property type="entry name" value="EryCIII-like_N"/>
    <property type="match status" value="1"/>
</dbReference>
<comment type="caution">
    <text evidence="6">The sequence shown here is derived from an EMBL/GenBank/DDBJ whole genome shotgun (WGS) entry which is preliminary data.</text>
</comment>
<dbReference type="PANTHER" id="PTHR48050">
    <property type="entry name" value="STEROL 3-BETA-GLUCOSYLTRANSFERASE"/>
    <property type="match status" value="1"/>
</dbReference>
<dbReference type="InterPro" id="IPR010610">
    <property type="entry name" value="EryCIII-like_C"/>
</dbReference>
<dbReference type="InterPro" id="IPR050426">
    <property type="entry name" value="Glycosyltransferase_28"/>
</dbReference>
<dbReference type="CDD" id="cd03784">
    <property type="entry name" value="GT1_Gtf-like"/>
    <property type="match status" value="1"/>
</dbReference>
<name>A0A918U0Q9_9ACTN</name>
<feature type="domain" description="Erythromycin biosynthesis protein CIII-like C-terminal" evidence="4">
    <location>
        <begin position="257"/>
        <end position="402"/>
    </location>
</feature>
<dbReference type="SUPFAM" id="SSF53756">
    <property type="entry name" value="UDP-Glycosyltransferase/glycogen phosphorylase"/>
    <property type="match status" value="1"/>
</dbReference>
<dbReference type="InterPro" id="IPR002213">
    <property type="entry name" value="UDP_glucos_trans"/>
</dbReference>
<evidence type="ECO:0000313" key="6">
    <source>
        <dbReference type="EMBL" id="GGX79812.1"/>
    </source>
</evidence>
<protein>
    <submittedName>
        <fullName evidence="6">Glycosyl transferase</fullName>
    </submittedName>
</protein>
<organism evidence="6 7">
    <name type="scientific">Streptomyces minutiscleroticus</name>
    <dbReference type="NCBI Taxonomy" id="68238"/>
    <lineage>
        <taxon>Bacteria</taxon>
        <taxon>Bacillati</taxon>
        <taxon>Actinomycetota</taxon>
        <taxon>Actinomycetes</taxon>
        <taxon>Kitasatosporales</taxon>
        <taxon>Streptomycetaceae</taxon>
        <taxon>Streptomyces</taxon>
    </lineage>
</organism>
<keyword evidence="2" id="KW-0328">Glycosyltransferase</keyword>
<keyword evidence="7" id="KW-1185">Reference proteome</keyword>
<evidence type="ECO:0000259" key="5">
    <source>
        <dbReference type="Pfam" id="PF21036"/>
    </source>
</evidence>
<reference evidence="6" key="2">
    <citation type="submission" date="2020-09" db="EMBL/GenBank/DDBJ databases">
        <authorList>
            <person name="Sun Q."/>
            <person name="Ohkuma M."/>
        </authorList>
    </citation>
    <scope>NUCLEOTIDE SEQUENCE</scope>
    <source>
        <strain evidence="6">JCM 4790</strain>
    </source>
</reference>
<accession>A0A918U0Q9</accession>
<feature type="domain" description="Erythromycin biosynthesis protein CIII-like N-terminal" evidence="5">
    <location>
        <begin position="22"/>
        <end position="239"/>
    </location>
</feature>
<evidence type="ECO:0000256" key="1">
    <source>
        <dbReference type="ARBA" id="ARBA00006962"/>
    </source>
</evidence>
<evidence type="ECO:0000313" key="7">
    <source>
        <dbReference type="Proteomes" id="UP000619244"/>
    </source>
</evidence>
<reference evidence="6" key="1">
    <citation type="journal article" date="2014" name="Int. J. Syst. Evol. Microbiol.">
        <title>Complete genome sequence of Corynebacterium casei LMG S-19264T (=DSM 44701T), isolated from a smear-ripened cheese.</title>
        <authorList>
            <consortium name="US DOE Joint Genome Institute (JGI-PGF)"/>
            <person name="Walter F."/>
            <person name="Albersmeier A."/>
            <person name="Kalinowski J."/>
            <person name="Ruckert C."/>
        </authorList>
    </citation>
    <scope>NUCLEOTIDE SEQUENCE</scope>
    <source>
        <strain evidence="6">JCM 4790</strain>
    </source>
</reference>
<dbReference type="EMBL" id="BMVU01000017">
    <property type="protein sequence ID" value="GGX79812.1"/>
    <property type="molecule type" value="Genomic_DNA"/>
</dbReference>
<dbReference type="Gene3D" id="3.40.50.2000">
    <property type="entry name" value="Glycogen Phosphorylase B"/>
    <property type="match status" value="2"/>
</dbReference>
<dbReference type="GO" id="GO:0016758">
    <property type="term" value="F:hexosyltransferase activity"/>
    <property type="evidence" value="ECO:0007669"/>
    <property type="project" value="UniProtKB-ARBA"/>
</dbReference>
<sequence>MRILFTTFPSPSHHFPMVPLEWAARAAGHEVRVASAPSLVEAITASGLPAVSVGSAVDLGREARRSRDLVAWHDHDRWPAGWPVQPELLDEKRLGLLAALGRRQFALAGNMLDDLVAFARDWQPDLVVHDAVSYAGPVVASVLGVPNISHLWGSPGLQRLEMKGLGDEPQDGYVQLYERFGAPVRTWPQAWVDPCPPLMGFGAVESVRTMQYVPYNGPGAMPDRLLDRPRRPRVCVTWGATTARLLGAEMADLLRQAVEAVAALPVEVVLTTTADQRELLDDLPPSVRTEVSVPLHMLLPTCTAVVHHGGAGTTLTAARLGLPQLTVTRRPEPTLNGERQASTGAGIHLTYGELSRAADPVKEIREQVARLLDDPSYRDAALRLADDMRRVPPPAEIVTALEGVARR</sequence>
<evidence type="ECO:0000256" key="3">
    <source>
        <dbReference type="ARBA" id="ARBA00022679"/>
    </source>
</evidence>
<evidence type="ECO:0000256" key="2">
    <source>
        <dbReference type="ARBA" id="ARBA00022676"/>
    </source>
</evidence>
<dbReference type="GO" id="GO:0008194">
    <property type="term" value="F:UDP-glycosyltransferase activity"/>
    <property type="evidence" value="ECO:0007669"/>
    <property type="project" value="InterPro"/>
</dbReference>
<comment type="similarity">
    <text evidence="1">Belongs to the glycosyltransferase 28 family.</text>
</comment>
<dbReference type="Proteomes" id="UP000619244">
    <property type="component" value="Unassembled WGS sequence"/>
</dbReference>
<proteinExistence type="inferred from homology"/>
<dbReference type="GO" id="GO:0017000">
    <property type="term" value="P:antibiotic biosynthetic process"/>
    <property type="evidence" value="ECO:0007669"/>
    <property type="project" value="UniProtKB-ARBA"/>
</dbReference>
<dbReference type="AlphaFoldDB" id="A0A918U0Q9"/>